<keyword evidence="1" id="KW-0812">Transmembrane</keyword>
<comment type="caution">
    <text evidence="2">The sequence shown here is derived from an EMBL/GenBank/DDBJ whole genome shotgun (WGS) entry which is preliminary data.</text>
</comment>
<evidence type="ECO:0000256" key="1">
    <source>
        <dbReference type="SAM" id="Phobius"/>
    </source>
</evidence>
<accession>A0A6N6JN64</accession>
<dbReference type="AlphaFoldDB" id="A0A6N6JN64"/>
<dbReference type="OrthoDB" id="7915646at2"/>
<gene>
    <name evidence="2" type="ORF">KIN_40330</name>
</gene>
<keyword evidence="1" id="KW-1133">Transmembrane helix</keyword>
<reference evidence="2 3" key="1">
    <citation type="submission" date="2019-12" db="EMBL/GenBank/DDBJ databases">
        <title>Litoreibacter badius sp. nov., a novel bacteriochlorophyll a-containing bacterium in the genus Litoreibacter.</title>
        <authorList>
            <person name="Kanamuro M."/>
            <person name="Takabe Y."/>
            <person name="Mori K."/>
            <person name="Takaichi S."/>
            <person name="Hanada S."/>
        </authorList>
    </citation>
    <scope>NUCLEOTIDE SEQUENCE [LARGE SCALE GENOMIC DNA]</scope>
    <source>
        <strain evidence="2 3">K6</strain>
    </source>
</reference>
<evidence type="ECO:0000313" key="2">
    <source>
        <dbReference type="EMBL" id="GFE66959.1"/>
    </source>
</evidence>
<feature type="transmembrane region" description="Helical" evidence="1">
    <location>
        <begin position="96"/>
        <end position="114"/>
    </location>
</feature>
<dbReference type="Proteomes" id="UP000436822">
    <property type="component" value="Unassembled WGS sequence"/>
</dbReference>
<organism evidence="2 3">
    <name type="scientific">Litoreibacter roseus</name>
    <dbReference type="NCBI Taxonomy" id="2601869"/>
    <lineage>
        <taxon>Bacteria</taxon>
        <taxon>Pseudomonadati</taxon>
        <taxon>Pseudomonadota</taxon>
        <taxon>Alphaproteobacteria</taxon>
        <taxon>Rhodobacterales</taxon>
        <taxon>Roseobacteraceae</taxon>
        <taxon>Litoreibacter</taxon>
    </lineage>
</organism>
<dbReference type="RefSeq" id="WP_159810498.1">
    <property type="nucleotide sequence ID" value="NZ_BLJE01000007.1"/>
</dbReference>
<dbReference type="EMBL" id="BLJE01000007">
    <property type="protein sequence ID" value="GFE66959.1"/>
    <property type="molecule type" value="Genomic_DNA"/>
</dbReference>
<name>A0A6N6JN64_9RHOB</name>
<protein>
    <submittedName>
        <fullName evidence="2">Uncharacterized protein</fullName>
    </submittedName>
</protein>
<sequence>MSDPTHDTSEKPSRARRAAGFLARRGGLHRAFDGARKGADFFGDLAGRLRPKPFDRFGLSGRYPDGGIARFQHMTENMSEFELGEQYRGWQLQRTWFQYAALAAVLAIPVGAVFLQISKYLIFGLVTLFLFALFRAVRADFFVWILEQGRFGGFLDYLGSRLPRNVQIILPERHRGISTDRRAGDPK</sequence>
<proteinExistence type="predicted"/>
<feature type="transmembrane region" description="Helical" evidence="1">
    <location>
        <begin position="120"/>
        <end position="137"/>
    </location>
</feature>
<keyword evidence="3" id="KW-1185">Reference proteome</keyword>
<evidence type="ECO:0000313" key="3">
    <source>
        <dbReference type="Proteomes" id="UP000436822"/>
    </source>
</evidence>
<keyword evidence="1" id="KW-0472">Membrane</keyword>